<dbReference type="Pfam" id="PF02868">
    <property type="entry name" value="Peptidase_M4_C"/>
    <property type="match status" value="1"/>
</dbReference>
<name>A0A6I6FD20_9ACTN</name>
<evidence type="ECO:0000256" key="7">
    <source>
        <dbReference type="ARBA" id="ARBA00023049"/>
    </source>
</evidence>
<feature type="domain" description="FTP" evidence="12">
    <location>
        <begin position="160"/>
        <end position="208"/>
    </location>
</feature>
<evidence type="ECO:0000259" key="12">
    <source>
        <dbReference type="Pfam" id="PF07504"/>
    </source>
</evidence>
<dbReference type="SUPFAM" id="SSF55486">
    <property type="entry name" value="Metalloproteases ('zincins'), catalytic domain"/>
    <property type="match status" value="1"/>
</dbReference>
<evidence type="ECO:0000313" key="14">
    <source>
        <dbReference type="Proteomes" id="UP000422572"/>
    </source>
</evidence>
<dbReference type="PANTHER" id="PTHR33794">
    <property type="entry name" value="BACILLOLYSIN"/>
    <property type="match status" value="1"/>
</dbReference>
<dbReference type="AlphaFoldDB" id="A0A6I6FD20"/>
<evidence type="ECO:0000256" key="2">
    <source>
        <dbReference type="ARBA" id="ARBA00022670"/>
    </source>
</evidence>
<dbReference type="GO" id="GO:0005509">
    <property type="term" value="F:calcium ion binding"/>
    <property type="evidence" value="ECO:0007669"/>
    <property type="project" value="InterPro"/>
</dbReference>
<evidence type="ECO:0000256" key="9">
    <source>
        <dbReference type="SAM" id="MobiDB-lite"/>
    </source>
</evidence>
<dbReference type="InterPro" id="IPR011096">
    <property type="entry name" value="FTP_domain"/>
</dbReference>
<keyword evidence="4" id="KW-0732">Signal</keyword>
<keyword evidence="7" id="KW-0482">Metalloprotease</keyword>
<keyword evidence="3" id="KW-0479">Metal-binding</keyword>
<dbReference type="InterPro" id="IPR027268">
    <property type="entry name" value="Peptidase_M4/M1_CTD_sf"/>
</dbReference>
<dbReference type="CDD" id="cd09597">
    <property type="entry name" value="M4_TLP"/>
    <property type="match status" value="1"/>
</dbReference>
<keyword evidence="2" id="KW-0645">Protease</keyword>
<dbReference type="InterPro" id="IPR023612">
    <property type="entry name" value="Peptidase_M4"/>
</dbReference>
<evidence type="ECO:0000313" key="13">
    <source>
        <dbReference type="EMBL" id="QGV77035.1"/>
    </source>
</evidence>
<evidence type="ECO:0000256" key="8">
    <source>
        <dbReference type="PIRSR" id="PIRSR623612-1"/>
    </source>
</evidence>
<dbReference type="GO" id="GO:0016020">
    <property type="term" value="C:membrane"/>
    <property type="evidence" value="ECO:0007669"/>
    <property type="project" value="InterPro"/>
</dbReference>
<comment type="similarity">
    <text evidence="1">Belongs to the peptidase M4 family.</text>
</comment>
<dbReference type="InterPro" id="IPR001570">
    <property type="entry name" value="Peptidase_M4_C_domain"/>
</dbReference>
<dbReference type="Gene3D" id="2.60.40.10">
    <property type="entry name" value="Immunoglobulins"/>
    <property type="match status" value="1"/>
</dbReference>
<organism evidence="13 14">
    <name type="scientific">Streptomyces ficellus</name>
    <dbReference type="NCBI Taxonomy" id="1977088"/>
    <lineage>
        <taxon>Bacteria</taxon>
        <taxon>Bacillati</taxon>
        <taxon>Actinomycetota</taxon>
        <taxon>Actinomycetes</taxon>
        <taxon>Kitasatosporales</taxon>
        <taxon>Streptomycetaceae</taxon>
        <taxon>Streptomyces</taxon>
    </lineage>
</organism>
<feature type="compositionally biased region" description="Basic and acidic residues" evidence="9">
    <location>
        <begin position="38"/>
        <end position="52"/>
    </location>
</feature>
<dbReference type="PRINTS" id="PR00730">
    <property type="entry name" value="THERMOLYSIN"/>
</dbReference>
<dbReference type="GO" id="GO:0005975">
    <property type="term" value="P:carbohydrate metabolic process"/>
    <property type="evidence" value="ECO:0007669"/>
    <property type="project" value="UniProtKB-ARBA"/>
</dbReference>
<dbReference type="InterPro" id="IPR013856">
    <property type="entry name" value="Peptidase_M4_domain"/>
</dbReference>
<evidence type="ECO:0000259" key="10">
    <source>
        <dbReference type="Pfam" id="PF01447"/>
    </source>
</evidence>
<gene>
    <name evidence="13" type="ORF">EIZ62_01270</name>
</gene>
<keyword evidence="6" id="KW-0862">Zinc</keyword>
<keyword evidence="14" id="KW-1185">Reference proteome</keyword>
<evidence type="ECO:0000256" key="4">
    <source>
        <dbReference type="ARBA" id="ARBA00022729"/>
    </source>
</evidence>
<feature type="compositionally biased region" description="Low complexity" evidence="9">
    <location>
        <begin position="99"/>
        <end position="123"/>
    </location>
</feature>
<dbReference type="Gene3D" id="3.10.450.490">
    <property type="match status" value="1"/>
</dbReference>
<dbReference type="SUPFAM" id="SSF49313">
    <property type="entry name" value="Cadherin-like"/>
    <property type="match status" value="1"/>
</dbReference>
<dbReference type="InterPro" id="IPR050728">
    <property type="entry name" value="Zinc_Metalloprotease_M4"/>
</dbReference>
<dbReference type="GO" id="GO:0004222">
    <property type="term" value="F:metalloendopeptidase activity"/>
    <property type="evidence" value="ECO:0007669"/>
    <property type="project" value="InterPro"/>
</dbReference>
<feature type="active site" evidence="8">
    <location>
        <position position="441"/>
    </location>
</feature>
<evidence type="ECO:0000256" key="6">
    <source>
        <dbReference type="ARBA" id="ARBA00022833"/>
    </source>
</evidence>
<feature type="active site" description="Proton donor" evidence="8">
    <location>
        <position position="528"/>
    </location>
</feature>
<dbReference type="PANTHER" id="PTHR33794:SF1">
    <property type="entry name" value="BACILLOLYSIN"/>
    <property type="match status" value="1"/>
</dbReference>
<dbReference type="Pfam" id="PF05345">
    <property type="entry name" value="He_PIG"/>
    <property type="match status" value="1"/>
</dbReference>
<dbReference type="Gene3D" id="3.10.170.10">
    <property type="match status" value="1"/>
</dbReference>
<dbReference type="KEGG" id="sfic:EIZ62_01270"/>
<evidence type="ECO:0000259" key="11">
    <source>
        <dbReference type="Pfam" id="PF02868"/>
    </source>
</evidence>
<dbReference type="InterPro" id="IPR015919">
    <property type="entry name" value="Cadherin-like_sf"/>
</dbReference>
<feature type="domain" description="Peptidase M4" evidence="10">
    <location>
        <begin position="300"/>
        <end position="448"/>
    </location>
</feature>
<proteinExistence type="inferred from homology"/>
<dbReference type="Pfam" id="PF07504">
    <property type="entry name" value="FTP"/>
    <property type="match status" value="1"/>
</dbReference>
<evidence type="ECO:0000256" key="1">
    <source>
        <dbReference type="ARBA" id="ARBA00009388"/>
    </source>
</evidence>
<dbReference type="OrthoDB" id="291295at2"/>
<evidence type="ECO:0000256" key="5">
    <source>
        <dbReference type="ARBA" id="ARBA00022801"/>
    </source>
</evidence>
<dbReference type="Gene3D" id="2.60.120.260">
    <property type="entry name" value="Galactose-binding domain-like"/>
    <property type="match status" value="1"/>
</dbReference>
<dbReference type="Pfam" id="PF01447">
    <property type="entry name" value="Peptidase_M4"/>
    <property type="match status" value="1"/>
</dbReference>
<feature type="domain" description="Peptidase M4 C-terminal" evidence="11">
    <location>
        <begin position="451"/>
        <end position="625"/>
    </location>
</feature>
<accession>A0A6I6FD20</accession>
<protein>
    <submittedName>
        <fullName evidence="13">M4 family peptidase</fullName>
    </submittedName>
</protein>
<dbReference type="EMBL" id="CP034279">
    <property type="protein sequence ID" value="QGV77035.1"/>
    <property type="molecule type" value="Genomic_DNA"/>
</dbReference>
<dbReference type="Proteomes" id="UP000422572">
    <property type="component" value="Chromosome"/>
</dbReference>
<evidence type="ECO:0000256" key="3">
    <source>
        <dbReference type="ARBA" id="ARBA00022723"/>
    </source>
</evidence>
<feature type="region of interest" description="Disordered" evidence="9">
    <location>
        <begin position="36"/>
        <end position="61"/>
    </location>
</feature>
<keyword evidence="5" id="KW-0378">Hydrolase</keyword>
<dbReference type="Gene3D" id="1.10.390.10">
    <property type="entry name" value="Neutral Protease Domain 2"/>
    <property type="match status" value="1"/>
</dbReference>
<dbReference type="InterPro" id="IPR013783">
    <property type="entry name" value="Ig-like_fold"/>
</dbReference>
<dbReference type="GO" id="GO:0006508">
    <property type="term" value="P:proteolysis"/>
    <property type="evidence" value="ECO:0007669"/>
    <property type="project" value="UniProtKB-KW"/>
</dbReference>
<sequence length="875" mass="91604">MPDFHRVPRVVATALHHVVARAPPRVLAGVSRPTSCDQLRRADPSCRPDRFGRSTPAPAPGVTLRSTLRKAVTASALVSGAAVIAVGLPSTPTVAAATAPPHTVTAGPRPDAAPRPATVDPRPGATHVPQTPAQNAALLADARRGRAGTAKALGLGGEEALVPRSVLKDADGSLHTRYDRTFAGLPVLGGDLVVHQAPGGAVRGVSKAARTAIAVPSTTPAVSAGSARSSALRRARAEGTRSPEAEPARRVVWAARGKPTLAWETVVGGVQRDGTPAELHVVTDARTGGELFRYQAVMNGIGHGQYAGRVTLGTSGSAGNYLLKDDSRGGNRTTDLGHSVDDEMTGTLFTDADDIWSDGKPGHHQSAAVDAHYGAQLTWDYFKDIHGRNGIRNDGVAAYSRVHYGNAYTNAFWWDVCFCMTYGDGAYNTNPLTSIDVAAHEMTHGVTSYTAGLRYSGESGGLNEATSDIFGAAVEFWAANPSDPGDYLEGEKVNANGDGTPLRHMDRPSKDGDSADHWYPGIGRIDVHYSSGPANHWFYLASEGSGTKLVNGVTYDSPTYDGKPVNPVGRDAAARIWYRALTTYMTSATDYAGARAATLQAAADLYGKDGVVYNNVGNAWAAVNVGPRMVQGVTLTSPGNQVSTTTAAVDLRIQAVTGNPGAELTYAATGLPAGLTLDSATGKVTGTPTTDGNSAVTVTATDSTGAFDVVSFGWLVYTPGNCPTTQLLANPGFEEGATAWNTHSDPSLLTKDNSWLPARTGEWKALLGGRGDTSTATLSQTVFVPYGCEATAGFQLRVVTREESPSVPRDQLTVRANGVALATFSNLDASTGYVRKTLDLGPLAGQYVTLTFTSTEDLAAPTYFLIDDTELVLHP</sequence>
<feature type="region of interest" description="Disordered" evidence="9">
    <location>
        <begin position="99"/>
        <end position="130"/>
    </location>
</feature>
<reference evidence="13 14" key="1">
    <citation type="submission" date="2018-12" db="EMBL/GenBank/DDBJ databases">
        <title>Complete genome sequence of Streptomyces ficellus NRRL8067, the producer of ficellomycin, feldamycin and nojirimycin.</title>
        <authorList>
            <person name="Zhang H."/>
            <person name="Yue R."/>
            <person name="Liu Y."/>
            <person name="Li M."/>
            <person name="Mu H."/>
            <person name="Zhang J."/>
        </authorList>
    </citation>
    <scope>NUCLEOTIDE SEQUENCE [LARGE SCALE GENOMIC DNA]</scope>
    <source>
        <strain evidence="13 14">NRRL 8067</strain>
    </source>
</reference>